<accession>A0A2S0NHC1</accession>
<dbReference type="PANTHER" id="PTHR31528">
    <property type="entry name" value="4-AMINO-5-HYDROXYMETHYL-2-METHYLPYRIMIDINE PHOSPHATE SYNTHASE THI11-RELATED"/>
    <property type="match status" value="1"/>
</dbReference>
<dbReference type="InterPro" id="IPR027939">
    <property type="entry name" value="NMT1/THI5"/>
</dbReference>
<reference evidence="2 3" key="1">
    <citation type="submission" date="2018-03" db="EMBL/GenBank/DDBJ databases">
        <title>Genome sequencing of Phreatobacter sp.</title>
        <authorList>
            <person name="Kim S.-J."/>
            <person name="Heo J."/>
            <person name="Kwon S.-W."/>
        </authorList>
    </citation>
    <scope>NUCLEOTIDE SEQUENCE [LARGE SCALE GENOMIC DNA]</scope>
    <source>
        <strain evidence="2 3">S-12</strain>
    </source>
</reference>
<dbReference type="AlphaFoldDB" id="A0A2S0NHC1"/>
<protein>
    <submittedName>
        <fullName evidence="2">Nitrate ABC transporter substrate-binding protein</fullName>
    </submittedName>
</protein>
<evidence type="ECO:0000259" key="1">
    <source>
        <dbReference type="Pfam" id="PF09084"/>
    </source>
</evidence>
<dbReference type="GO" id="GO:0009228">
    <property type="term" value="P:thiamine biosynthetic process"/>
    <property type="evidence" value="ECO:0007669"/>
    <property type="project" value="InterPro"/>
</dbReference>
<dbReference type="OrthoDB" id="5372616at2"/>
<feature type="domain" description="SsuA/THI5-like" evidence="1">
    <location>
        <begin position="51"/>
        <end position="253"/>
    </location>
</feature>
<dbReference type="Proteomes" id="UP000237889">
    <property type="component" value="Chromosome"/>
</dbReference>
<dbReference type="PANTHER" id="PTHR31528:SF3">
    <property type="entry name" value="THIAMINE BIOSYNTHESIS PROTEIN HI_0357-RELATED"/>
    <property type="match status" value="1"/>
</dbReference>
<dbReference type="EMBL" id="CP027668">
    <property type="protein sequence ID" value="AVO47559.1"/>
    <property type="molecule type" value="Genomic_DNA"/>
</dbReference>
<proteinExistence type="predicted"/>
<gene>
    <name evidence="2" type="ORF">C6569_06645</name>
</gene>
<keyword evidence="3" id="KW-1185">Reference proteome</keyword>
<sequence>MSVTSPAFRITRRRALALGAGLAAAHVMRSDLVTAQGLDKVSYQTNWRAQAEHGGFYQAVAAGIYKKYGIEADIRMGGPQQNPSQLLLGGRVDMIMSNSFEAIRYVQENLPFLCIGSIFQKDPQVIICHPGVGNDTFAALKGKTILVGAGGRTSFWPYLKARFGFTDEQVRPYTFNMAPFLADKNICQQGFLSSEPFAIEQQGGVKPLVHLIADAGFANYNTTINISKKMVDERTDVVQRFVTASLEGWAEYMKGGPAIAEANKLIMRDNPDMDQKKIDYAIKVMTENGIVLSGDATTLGIGAMTDARWQTFYTQMRDAGVFPAGIDVKKAYDLRFVNKGVGKA</sequence>
<dbReference type="KEGG" id="phr:C6569_06645"/>
<organism evidence="2 3">
    <name type="scientific">Phreatobacter cathodiphilus</name>
    <dbReference type="NCBI Taxonomy" id="1868589"/>
    <lineage>
        <taxon>Bacteria</taxon>
        <taxon>Pseudomonadati</taxon>
        <taxon>Pseudomonadota</taxon>
        <taxon>Alphaproteobacteria</taxon>
        <taxon>Hyphomicrobiales</taxon>
        <taxon>Phreatobacteraceae</taxon>
        <taxon>Phreatobacter</taxon>
    </lineage>
</organism>
<dbReference type="SUPFAM" id="SSF53850">
    <property type="entry name" value="Periplasmic binding protein-like II"/>
    <property type="match status" value="1"/>
</dbReference>
<evidence type="ECO:0000313" key="2">
    <source>
        <dbReference type="EMBL" id="AVO47559.1"/>
    </source>
</evidence>
<dbReference type="RefSeq" id="WP_106750929.1">
    <property type="nucleotide sequence ID" value="NZ_CP027668.1"/>
</dbReference>
<evidence type="ECO:0000313" key="3">
    <source>
        <dbReference type="Proteomes" id="UP000237889"/>
    </source>
</evidence>
<dbReference type="Gene3D" id="3.40.190.10">
    <property type="entry name" value="Periplasmic binding protein-like II"/>
    <property type="match status" value="2"/>
</dbReference>
<dbReference type="Pfam" id="PF09084">
    <property type="entry name" value="NMT1"/>
    <property type="match status" value="1"/>
</dbReference>
<name>A0A2S0NHC1_9HYPH</name>
<dbReference type="InterPro" id="IPR015168">
    <property type="entry name" value="SsuA/THI5"/>
</dbReference>